<reference evidence="1 2" key="1">
    <citation type="submission" date="2017-09" db="EMBL/GenBank/DDBJ databases">
        <title>Biodiversity and function of Thalassospira species in the particle-attached aromatic-hydrocarbon-degrading consortia from the surface seawater of the South China Sea.</title>
        <authorList>
            <person name="Dong C."/>
            <person name="Liu R."/>
            <person name="Shao Z."/>
        </authorList>
    </citation>
    <scope>NUCLEOTIDE SEQUENCE [LARGE SCALE GENOMIC DNA]</scope>
    <source>
        <strain evidence="1 2">CSC1P2</strain>
    </source>
</reference>
<dbReference type="Proteomes" id="UP000233597">
    <property type="component" value="Unassembled WGS sequence"/>
</dbReference>
<gene>
    <name evidence="1" type="ORF">COO20_03180</name>
</gene>
<dbReference type="InterPro" id="IPR011008">
    <property type="entry name" value="Dimeric_a/b-barrel"/>
</dbReference>
<accession>A0A2N3KXB4</accession>
<dbReference type="SUPFAM" id="SSF54909">
    <property type="entry name" value="Dimeric alpha+beta barrel"/>
    <property type="match status" value="2"/>
</dbReference>
<evidence type="ECO:0000313" key="2">
    <source>
        <dbReference type="Proteomes" id="UP000233597"/>
    </source>
</evidence>
<organism evidence="1 2">
    <name type="scientific">Thalassospira marina</name>
    <dbReference type="NCBI Taxonomy" id="2048283"/>
    <lineage>
        <taxon>Bacteria</taxon>
        <taxon>Pseudomonadati</taxon>
        <taxon>Pseudomonadota</taxon>
        <taxon>Alphaproteobacteria</taxon>
        <taxon>Rhodospirillales</taxon>
        <taxon>Thalassospiraceae</taxon>
        <taxon>Thalassospira</taxon>
    </lineage>
</organism>
<dbReference type="PANTHER" id="PTHR39169">
    <property type="match status" value="1"/>
</dbReference>
<sequence length="211" mass="23271">MSNAAFVYTELQISVPFDQVPWQGINAAIRELPGFRNKTWLSGIENNSAGGFYEFDSIENAQSFVTDYFPTEARNFGVAQTTRIFDANAARDASIDMQSPHFGVKPRQKPGAFVYTEVQINVLPFNDAPWPALNPVLKAQPGLLSKTWLSGMHTGSLGGFYSFDTIENAKKFAVDYFPQEAASLKAAFTTRIFDATPTETASREMASPVYG</sequence>
<dbReference type="RefSeq" id="WP_101264254.1">
    <property type="nucleotide sequence ID" value="NZ_NWTK01000002.1"/>
</dbReference>
<dbReference type="InterPro" id="IPR014910">
    <property type="entry name" value="YdhR"/>
</dbReference>
<name>A0A2N3KXB4_9PROT</name>
<evidence type="ECO:0000313" key="1">
    <source>
        <dbReference type="EMBL" id="PKR55204.1"/>
    </source>
</evidence>
<proteinExistence type="predicted"/>
<evidence type="ECO:0008006" key="3">
    <source>
        <dbReference type="Google" id="ProtNLM"/>
    </source>
</evidence>
<comment type="caution">
    <text evidence="1">The sequence shown here is derived from an EMBL/GenBank/DDBJ whole genome shotgun (WGS) entry which is preliminary data.</text>
</comment>
<dbReference type="Gene3D" id="3.30.70.100">
    <property type="match status" value="2"/>
</dbReference>
<dbReference type="PANTHER" id="PTHR39169:SF1">
    <property type="entry name" value="MONOOXYGENASE YDHR-RELATED"/>
    <property type="match status" value="1"/>
</dbReference>
<dbReference type="EMBL" id="NWTK01000002">
    <property type="protein sequence ID" value="PKR55204.1"/>
    <property type="molecule type" value="Genomic_DNA"/>
</dbReference>
<dbReference type="Pfam" id="PF08803">
    <property type="entry name" value="ydhR"/>
    <property type="match status" value="1"/>
</dbReference>
<dbReference type="OrthoDB" id="1440627at2"/>
<protein>
    <recommendedName>
        <fullName evidence="3">Monooxygenase</fullName>
    </recommendedName>
</protein>
<dbReference type="AlphaFoldDB" id="A0A2N3KXB4"/>